<keyword evidence="7" id="KW-0269">Exonuclease</keyword>
<dbReference type="SUPFAM" id="SSF52540">
    <property type="entry name" value="P-loop containing nucleoside triphosphate hydrolases"/>
    <property type="match status" value="1"/>
</dbReference>
<keyword evidence="11" id="KW-0413">Isomerase</keyword>
<dbReference type="GO" id="GO:0043138">
    <property type="term" value="F:3'-5' DNA helicase activity"/>
    <property type="evidence" value="ECO:0007669"/>
    <property type="project" value="UniProtKB-EC"/>
</dbReference>
<evidence type="ECO:0000256" key="8">
    <source>
        <dbReference type="ARBA" id="ARBA00022840"/>
    </source>
</evidence>
<evidence type="ECO:0000313" key="18">
    <source>
        <dbReference type="EMBL" id="KKN29637.1"/>
    </source>
</evidence>
<evidence type="ECO:0000256" key="12">
    <source>
        <dbReference type="ARBA" id="ARBA00034617"/>
    </source>
</evidence>
<evidence type="ECO:0000256" key="2">
    <source>
        <dbReference type="ARBA" id="ARBA00022722"/>
    </source>
</evidence>
<evidence type="ECO:0000256" key="3">
    <source>
        <dbReference type="ARBA" id="ARBA00022741"/>
    </source>
</evidence>
<dbReference type="GO" id="GO:0000725">
    <property type="term" value="P:recombinational repair"/>
    <property type="evidence" value="ECO:0007669"/>
    <property type="project" value="TreeGrafter"/>
</dbReference>
<comment type="catalytic activity">
    <reaction evidence="12">
        <text>Couples ATP hydrolysis with the unwinding of duplex DNA by translocating in the 3'-5' direction.</text>
        <dbReference type="EC" id="5.6.2.4"/>
    </reaction>
</comment>
<keyword evidence="6" id="KW-0347">Helicase</keyword>
<dbReference type="GO" id="GO:0005524">
    <property type="term" value="F:ATP binding"/>
    <property type="evidence" value="ECO:0007669"/>
    <property type="project" value="UniProtKB-KW"/>
</dbReference>
<dbReference type="InterPro" id="IPR013986">
    <property type="entry name" value="DExx_box_DNA_helicase_dom_sf"/>
</dbReference>
<evidence type="ECO:0000256" key="6">
    <source>
        <dbReference type="ARBA" id="ARBA00022806"/>
    </source>
</evidence>
<keyword evidence="8" id="KW-0067">ATP-binding</keyword>
<dbReference type="PROSITE" id="PS51217">
    <property type="entry name" value="UVRD_HELICASE_CTER"/>
    <property type="match status" value="1"/>
</dbReference>
<evidence type="ECO:0000256" key="10">
    <source>
        <dbReference type="ARBA" id="ARBA00023204"/>
    </source>
</evidence>
<accession>A0A0F9PY13</accession>
<dbReference type="Gene3D" id="3.90.320.10">
    <property type="match status" value="1"/>
</dbReference>
<dbReference type="EC" id="5.6.2.4" evidence="13"/>
<evidence type="ECO:0000256" key="1">
    <source>
        <dbReference type="ARBA" id="ARBA00009922"/>
    </source>
</evidence>
<evidence type="ECO:0000256" key="13">
    <source>
        <dbReference type="ARBA" id="ARBA00034808"/>
    </source>
</evidence>
<dbReference type="PANTHER" id="PTHR11070">
    <property type="entry name" value="UVRD / RECB / PCRA DNA HELICASE FAMILY MEMBER"/>
    <property type="match status" value="1"/>
</dbReference>
<keyword evidence="10" id="KW-0234">DNA repair</keyword>
<name>A0A0F9PY13_9ZZZZ</name>
<keyword evidence="3" id="KW-0547">Nucleotide-binding</keyword>
<dbReference type="PANTHER" id="PTHR11070:SF2">
    <property type="entry name" value="ATP-DEPENDENT DNA HELICASE SRS2"/>
    <property type="match status" value="1"/>
</dbReference>
<dbReference type="Pfam" id="PF00580">
    <property type="entry name" value="UvrD-helicase"/>
    <property type="match status" value="1"/>
</dbReference>
<keyword evidence="4" id="KW-0227">DNA damage</keyword>
<evidence type="ECO:0000256" key="9">
    <source>
        <dbReference type="ARBA" id="ARBA00023125"/>
    </source>
</evidence>
<organism evidence="18">
    <name type="scientific">marine sediment metagenome</name>
    <dbReference type="NCBI Taxonomy" id="412755"/>
    <lineage>
        <taxon>unclassified sequences</taxon>
        <taxon>metagenomes</taxon>
        <taxon>ecological metagenomes</taxon>
    </lineage>
</organism>
<proteinExistence type="inferred from homology"/>
<evidence type="ECO:0000256" key="14">
    <source>
        <dbReference type="ARBA" id="ARBA00048988"/>
    </source>
</evidence>
<keyword evidence="2" id="KW-0540">Nuclease</keyword>
<evidence type="ECO:0000256" key="11">
    <source>
        <dbReference type="ARBA" id="ARBA00023235"/>
    </source>
</evidence>
<dbReference type="InterPro" id="IPR000212">
    <property type="entry name" value="DNA_helicase_UvrD/REP"/>
</dbReference>
<dbReference type="InterPro" id="IPR014017">
    <property type="entry name" value="DNA_helicase_UvrD-like_C"/>
</dbReference>
<dbReference type="GO" id="GO:0004527">
    <property type="term" value="F:exonuclease activity"/>
    <property type="evidence" value="ECO:0007669"/>
    <property type="project" value="UniProtKB-KW"/>
</dbReference>
<dbReference type="InterPro" id="IPR014016">
    <property type="entry name" value="UvrD-like_ATP-bd"/>
</dbReference>
<dbReference type="EMBL" id="LAZR01002471">
    <property type="protein sequence ID" value="KKN29637.1"/>
    <property type="molecule type" value="Genomic_DNA"/>
</dbReference>
<dbReference type="Gene3D" id="3.40.50.300">
    <property type="entry name" value="P-loop containing nucleotide triphosphate hydrolases"/>
    <property type="match status" value="4"/>
</dbReference>
<dbReference type="Gene3D" id="1.10.10.160">
    <property type="match status" value="1"/>
</dbReference>
<keyword evidence="9" id="KW-0238">DNA-binding</keyword>
<comment type="similarity">
    <text evidence="1">Belongs to the helicase family. UvrD subfamily.</text>
</comment>
<comment type="caution">
    <text evidence="18">The sequence shown here is derived from an EMBL/GenBank/DDBJ whole genome shotgun (WGS) entry which is preliminary data.</text>
</comment>
<dbReference type="Pfam" id="PF13361">
    <property type="entry name" value="UvrD_C"/>
    <property type="match status" value="1"/>
</dbReference>
<feature type="region of interest" description="Disordered" evidence="15">
    <location>
        <begin position="853"/>
        <end position="877"/>
    </location>
</feature>
<evidence type="ECO:0000256" key="5">
    <source>
        <dbReference type="ARBA" id="ARBA00022801"/>
    </source>
</evidence>
<dbReference type="InterPro" id="IPR011604">
    <property type="entry name" value="PDDEXK-like_dom_sf"/>
</dbReference>
<dbReference type="GO" id="GO:0003677">
    <property type="term" value="F:DNA binding"/>
    <property type="evidence" value="ECO:0007669"/>
    <property type="project" value="UniProtKB-KW"/>
</dbReference>
<reference evidence="18" key="1">
    <citation type="journal article" date="2015" name="Nature">
        <title>Complex archaea that bridge the gap between prokaryotes and eukaryotes.</title>
        <authorList>
            <person name="Spang A."/>
            <person name="Saw J.H."/>
            <person name="Jorgensen S.L."/>
            <person name="Zaremba-Niedzwiedzka K."/>
            <person name="Martijn J."/>
            <person name="Lind A.E."/>
            <person name="van Eijk R."/>
            <person name="Schleper C."/>
            <person name="Guy L."/>
            <person name="Ettema T.J."/>
        </authorList>
    </citation>
    <scope>NUCLEOTIDE SEQUENCE</scope>
</reference>
<dbReference type="InterPro" id="IPR027417">
    <property type="entry name" value="P-loop_NTPase"/>
</dbReference>
<evidence type="ECO:0000259" key="17">
    <source>
        <dbReference type="PROSITE" id="PS51217"/>
    </source>
</evidence>
<feature type="domain" description="UvrD-like helicase ATP-binding" evidence="16">
    <location>
        <begin position="1"/>
        <end position="417"/>
    </location>
</feature>
<feature type="domain" description="UvrD-like helicase C-terminal" evidence="17">
    <location>
        <begin position="418"/>
        <end position="697"/>
    </location>
</feature>
<sequence>MTQLSIVPAGAGAGKTYHIQKTLADWVQDGNVAPGRILAVTFTEAAASELRGRVQAELMKRDRISDALEIDHAYVGTIHALGQRLLTEHAFAAGRSPGNRLLSEPERDLLIRMELAKCVGLRPLMENLARFGYRWNFLTGASAEDAFRSDVLRTVDLIRGLGDRGSEPGILAPAVAALKKGYGPCDPDGAALSAALRRTVVALLDMFPESLGTILECNATAKKAFISDHQNLRKAAQDETLETDWALWQKLRGLRKSMRGSPTPEGYDELAEAVTVSADELLRHPGPLADACAKVTALVTGAQEVLEAYQLAKRKAGLIDYADMIVETETLLRTQPDILTAVLGEIDCVVIDEFQDTNPVQFALLWQLAQGAKRALIVGDTKQSIMGFQGADARLTQALQDSHASAVTPLDRNWRSDPRIMGFVNTLGPVLFPQGYNALAPVREETGVPALEVINLPGGRSDTTAGCVADRVARMLVDGTQIYDKVTKAMRPAKASDIAVLCYTGSKCEAVAAAIEAHGLPVRLQQSGWLGSLAMRVARAALTYIADPSDRLAALTWLTLGPPRMPIEDALRNAFDRVLDTHTALEPLAALHEAEQRRPVFDTVTEMLRSTNLREWAAGIDGPAQALADLARLEAEAQNFDGLATDLRSAAGFHGYGMQIFLGWIIAQTDKAWDKHPDPDGWSSSGIEISTWHSAKGREWPITIVAGLDQTFAERPGTLSAEFDGFEDLGNVLSHANLGYLPKFDAPETQAVFAQAHQEQDEQEAARELYVALTRARDRLILVLPREKTKARDKAERMVDLLRDRGGLQTGAGFLEVCGENFAANVTDGASDGPEVEPKGVLIGYPRFGAPRQNVDASHTPWRQSPSTQEPATSQTPTAINTVELGAAIDTSGAVFASAADRGTVLHLAFRVLTNQPNLSEQLIAATGLAPKVIDEIAVQAELLRDRLAAEGYDQLHFELPVQEIRPDGSQTNAIIDCLAEGPDGFLILDHKSGPCPDPEARFHTYLPQLRSYAQLMALTRPDKPVRSLAINWIDEGRLSFCSVDKKEFA</sequence>
<comment type="catalytic activity">
    <reaction evidence="14">
        <text>ATP + H2O = ADP + phosphate + H(+)</text>
        <dbReference type="Rhea" id="RHEA:13065"/>
        <dbReference type="ChEBI" id="CHEBI:15377"/>
        <dbReference type="ChEBI" id="CHEBI:15378"/>
        <dbReference type="ChEBI" id="CHEBI:30616"/>
        <dbReference type="ChEBI" id="CHEBI:43474"/>
        <dbReference type="ChEBI" id="CHEBI:456216"/>
        <dbReference type="EC" id="5.6.2.4"/>
    </reaction>
</comment>
<dbReference type="AlphaFoldDB" id="A0A0F9PY13"/>
<evidence type="ECO:0000256" key="15">
    <source>
        <dbReference type="SAM" id="MobiDB-lite"/>
    </source>
</evidence>
<evidence type="ECO:0000256" key="4">
    <source>
        <dbReference type="ARBA" id="ARBA00022763"/>
    </source>
</evidence>
<protein>
    <recommendedName>
        <fullName evidence="13">DNA 3'-5' helicase</fullName>
        <ecNumber evidence="13">5.6.2.4</ecNumber>
    </recommendedName>
</protein>
<feature type="compositionally biased region" description="Polar residues" evidence="15">
    <location>
        <begin position="855"/>
        <end position="877"/>
    </location>
</feature>
<gene>
    <name evidence="18" type="ORF">LCGC14_0842110</name>
</gene>
<keyword evidence="5" id="KW-0378">Hydrolase</keyword>
<evidence type="ECO:0000259" key="16">
    <source>
        <dbReference type="PROSITE" id="PS51198"/>
    </source>
</evidence>
<dbReference type="PROSITE" id="PS51198">
    <property type="entry name" value="UVRD_HELICASE_ATP_BIND"/>
    <property type="match status" value="1"/>
</dbReference>
<evidence type="ECO:0000256" key="7">
    <source>
        <dbReference type="ARBA" id="ARBA00022839"/>
    </source>
</evidence>